<dbReference type="PROSITE" id="PS51671">
    <property type="entry name" value="ACT"/>
    <property type="match status" value="1"/>
</dbReference>
<feature type="domain" description="TGS" evidence="9">
    <location>
        <begin position="385"/>
        <end position="448"/>
    </location>
</feature>
<dbReference type="SMART" id="SM00954">
    <property type="entry name" value="RelA_SpoT"/>
    <property type="match status" value="1"/>
</dbReference>
<evidence type="ECO:0000256" key="6">
    <source>
        <dbReference type="RuleBase" id="RU003847"/>
    </source>
</evidence>
<dbReference type="Gene3D" id="3.10.20.30">
    <property type="match status" value="1"/>
</dbReference>
<evidence type="ECO:0000256" key="5">
    <source>
        <dbReference type="ARBA" id="ARBA00033308"/>
    </source>
</evidence>
<accession>A0A1D8IN40</accession>
<dbReference type="Gene3D" id="3.30.70.260">
    <property type="match status" value="1"/>
</dbReference>
<dbReference type="Gene3D" id="1.10.3210.10">
    <property type="entry name" value="Hypothetical protein af1432"/>
    <property type="match status" value="1"/>
</dbReference>
<protein>
    <recommendedName>
        <fullName evidence="1">GTP pyrophosphokinase</fullName>
    </recommendedName>
    <alternativeName>
        <fullName evidence="4">(p)ppGpp synthase</fullName>
    </alternativeName>
    <alternativeName>
        <fullName evidence="3">ATP:GTP 3'-pyrophosphotransferase</fullName>
    </alternativeName>
    <alternativeName>
        <fullName evidence="5">ppGpp synthase I</fullName>
    </alternativeName>
</protein>
<evidence type="ECO:0000256" key="7">
    <source>
        <dbReference type="SAM" id="MobiDB-lite"/>
    </source>
</evidence>
<dbReference type="Pfam" id="PF13291">
    <property type="entry name" value="ACT_4"/>
    <property type="match status" value="1"/>
</dbReference>
<gene>
    <name evidence="10" type="primary">relA</name>
    <name evidence="10" type="ORF">BI364_07785</name>
</gene>
<dbReference type="CDD" id="cd04876">
    <property type="entry name" value="ACT_RelA-SpoT"/>
    <property type="match status" value="1"/>
</dbReference>
<dbReference type="SUPFAM" id="SSF81271">
    <property type="entry name" value="TGS-like"/>
    <property type="match status" value="1"/>
</dbReference>
<dbReference type="InterPro" id="IPR033655">
    <property type="entry name" value="TGS_RelA/SpoT"/>
</dbReference>
<proteinExistence type="inferred from homology"/>
<dbReference type="InterPro" id="IPR045865">
    <property type="entry name" value="ACT-like_dom_sf"/>
</dbReference>
<dbReference type="InterPro" id="IPR002912">
    <property type="entry name" value="ACT_dom"/>
</dbReference>
<feature type="domain" description="ACT" evidence="8">
    <location>
        <begin position="641"/>
        <end position="715"/>
    </location>
</feature>
<dbReference type="PANTHER" id="PTHR21262:SF31">
    <property type="entry name" value="GTP PYROPHOSPHOKINASE"/>
    <property type="match status" value="1"/>
</dbReference>
<dbReference type="Proteomes" id="UP000095401">
    <property type="component" value="Chromosome"/>
</dbReference>
<dbReference type="FunFam" id="3.30.460.10:FF:000001">
    <property type="entry name" value="GTP pyrophosphokinase RelA"/>
    <property type="match status" value="1"/>
</dbReference>
<dbReference type="InterPro" id="IPR043519">
    <property type="entry name" value="NT_sf"/>
</dbReference>
<dbReference type="InterPro" id="IPR012675">
    <property type="entry name" value="Beta-grasp_dom_sf"/>
</dbReference>
<organism evidence="10 11">
    <name type="scientific">Acidihalobacter yilgarnensis</name>
    <dbReference type="NCBI Taxonomy" id="2819280"/>
    <lineage>
        <taxon>Bacteria</taxon>
        <taxon>Pseudomonadati</taxon>
        <taxon>Pseudomonadota</taxon>
        <taxon>Gammaproteobacteria</taxon>
        <taxon>Chromatiales</taxon>
        <taxon>Ectothiorhodospiraceae</taxon>
        <taxon>Acidihalobacter</taxon>
    </lineage>
</organism>
<evidence type="ECO:0000256" key="3">
    <source>
        <dbReference type="ARBA" id="ARBA00029754"/>
    </source>
</evidence>
<evidence type="ECO:0000256" key="1">
    <source>
        <dbReference type="ARBA" id="ARBA00019852"/>
    </source>
</evidence>
<evidence type="ECO:0000313" key="11">
    <source>
        <dbReference type="Proteomes" id="UP000095401"/>
    </source>
</evidence>
<dbReference type="CDD" id="cd05399">
    <property type="entry name" value="NT_Rel-Spo_like"/>
    <property type="match status" value="1"/>
</dbReference>
<dbReference type="InterPro" id="IPR007685">
    <property type="entry name" value="RelA_SpoT"/>
</dbReference>
<evidence type="ECO:0000256" key="4">
    <source>
        <dbReference type="ARBA" id="ARBA00032407"/>
    </source>
</evidence>
<dbReference type="GO" id="GO:0005886">
    <property type="term" value="C:plasma membrane"/>
    <property type="evidence" value="ECO:0007669"/>
    <property type="project" value="TreeGrafter"/>
</dbReference>
<keyword evidence="11" id="KW-1185">Reference proteome</keyword>
<dbReference type="GO" id="GO:0015949">
    <property type="term" value="P:nucleobase-containing small molecule interconversion"/>
    <property type="evidence" value="ECO:0007669"/>
    <property type="project" value="UniProtKB-ARBA"/>
</dbReference>
<dbReference type="InterPro" id="IPR045600">
    <property type="entry name" value="RelA/SpoT_AH_RIS"/>
</dbReference>
<dbReference type="KEGG" id="aprs:BI364_07785"/>
<name>A0A1D8IN40_9GAMM</name>
<dbReference type="SUPFAM" id="SSF109604">
    <property type="entry name" value="HD-domain/PDEase-like"/>
    <property type="match status" value="1"/>
</dbReference>
<dbReference type="Pfam" id="PF13328">
    <property type="entry name" value="HD_4"/>
    <property type="match status" value="1"/>
</dbReference>
<dbReference type="SUPFAM" id="SSF55021">
    <property type="entry name" value="ACT-like"/>
    <property type="match status" value="1"/>
</dbReference>
<dbReference type="EMBL" id="CP017415">
    <property type="protein sequence ID" value="AOU97877.1"/>
    <property type="molecule type" value="Genomic_DNA"/>
</dbReference>
<dbReference type="GO" id="GO:0008893">
    <property type="term" value="F:guanosine-3',5'-bis(diphosphate) 3'-diphosphatase activity"/>
    <property type="evidence" value="ECO:0007669"/>
    <property type="project" value="TreeGrafter"/>
</dbReference>
<dbReference type="GO" id="GO:0008728">
    <property type="term" value="F:GTP diphosphokinase activity"/>
    <property type="evidence" value="ECO:0007669"/>
    <property type="project" value="TreeGrafter"/>
</dbReference>
<dbReference type="CDD" id="cd01668">
    <property type="entry name" value="TGS_RSH"/>
    <property type="match status" value="1"/>
</dbReference>
<dbReference type="GO" id="GO:0016301">
    <property type="term" value="F:kinase activity"/>
    <property type="evidence" value="ECO:0007669"/>
    <property type="project" value="UniProtKB-KW"/>
</dbReference>
<dbReference type="Pfam" id="PF19296">
    <property type="entry name" value="RelA_AH_RIS"/>
    <property type="match status" value="1"/>
</dbReference>
<feature type="compositionally biased region" description="Low complexity" evidence="7">
    <location>
        <begin position="546"/>
        <end position="555"/>
    </location>
</feature>
<evidence type="ECO:0000259" key="9">
    <source>
        <dbReference type="PROSITE" id="PS51880"/>
    </source>
</evidence>
<keyword evidence="10" id="KW-0808">Transferase</keyword>
<dbReference type="InterPro" id="IPR012676">
    <property type="entry name" value="TGS-like"/>
</dbReference>
<comment type="similarity">
    <text evidence="6">Belongs to the relA/spoT family.</text>
</comment>
<evidence type="ECO:0000313" key="10">
    <source>
        <dbReference type="EMBL" id="AOU97877.1"/>
    </source>
</evidence>
<dbReference type="GO" id="GO:0015969">
    <property type="term" value="P:guanosine tetraphosphate metabolic process"/>
    <property type="evidence" value="ECO:0007669"/>
    <property type="project" value="InterPro"/>
</dbReference>
<dbReference type="InterPro" id="IPR004095">
    <property type="entry name" value="TGS"/>
</dbReference>
<dbReference type="SUPFAM" id="SSF81301">
    <property type="entry name" value="Nucleotidyltransferase"/>
    <property type="match status" value="1"/>
</dbReference>
<keyword evidence="10" id="KW-0418">Kinase</keyword>
<dbReference type="Pfam" id="PF04607">
    <property type="entry name" value="RelA_SpoT"/>
    <property type="match status" value="1"/>
</dbReference>
<comment type="function">
    <text evidence="6">In eubacteria ppGpp (guanosine 3'-diphosphate 5'-diphosphate) is a mediator of the stringent response that coordinates a variety of cellular activities in response to changes in nutritional abundance.</text>
</comment>
<dbReference type="InterPro" id="IPR004811">
    <property type="entry name" value="RelA/Spo_fam"/>
</dbReference>
<dbReference type="AlphaFoldDB" id="A0A1D8IN40"/>
<feature type="region of interest" description="Disordered" evidence="7">
    <location>
        <begin position="546"/>
        <end position="565"/>
    </location>
</feature>
<dbReference type="Gene3D" id="3.30.460.10">
    <property type="entry name" value="Beta Polymerase, domain 2"/>
    <property type="match status" value="1"/>
</dbReference>
<dbReference type="GO" id="GO:0042594">
    <property type="term" value="P:response to starvation"/>
    <property type="evidence" value="ECO:0007669"/>
    <property type="project" value="TreeGrafter"/>
</dbReference>
<dbReference type="FunFam" id="3.10.20.30:FF:000002">
    <property type="entry name" value="GTP pyrophosphokinase (RelA/SpoT)"/>
    <property type="match status" value="1"/>
</dbReference>
<dbReference type="RefSeq" id="WP_070078253.1">
    <property type="nucleotide sequence ID" value="NZ_CP017415.1"/>
</dbReference>
<dbReference type="PROSITE" id="PS51880">
    <property type="entry name" value="TGS"/>
    <property type="match status" value="1"/>
</dbReference>
<reference evidence="11" key="1">
    <citation type="submission" date="2016-09" db="EMBL/GenBank/DDBJ databases">
        <title>Acidihalobacter prosperus F5.</title>
        <authorList>
            <person name="Khaleque H.N."/>
            <person name="Ramsay J.P."/>
            <person name="Kaksonen A.H."/>
            <person name="Boxall N.J."/>
            <person name="Watkin E.L.J."/>
        </authorList>
    </citation>
    <scope>NUCLEOTIDE SEQUENCE [LARGE SCALE GENOMIC DNA]</scope>
    <source>
        <strain evidence="11">F5</strain>
    </source>
</reference>
<dbReference type="PANTHER" id="PTHR21262">
    <property type="entry name" value="GUANOSINE-3',5'-BIS DIPHOSPHATE 3'-PYROPHOSPHOHYDROLASE"/>
    <property type="match status" value="1"/>
</dbReference>
<evidence type="ECO:0000259" key="8">
    <source>
        <dbReference type="PROSITE" id="PS51671"/>
    </source>
</evidence>
<evidence type="ECO:0000256" key="2">
    <source>
        <dbReference type="ARBA" id="ARBA00025704"/>
    </source>
</evidence>
<dbReference type="NCBIfam" id="TIGR00691">
    <property type="entry name" value="spoT_relA"/>
    <property type="match status" value="1"/>
</dbReference>
<dbReference type="Pfam" id="PF02824">
    <property type="entry name" value="TGS"/>
    <property type="match status" value="1"/>
</dbReference>
<comment type="pathway">
    <text evidence="2">Purine metabolism.</text>
</comment>
<sequence>MKQTPIPQSDQASLNEQLLAAVEDARREEMTRALAHLADAGERERKRPDGRAAALRLLEMGADMDSVLAAVLADPRLRERLSPEFLTETYGAPMAALVRNIHWLNTFKECREEFVQPPEQAEHLRRMLLAMVDDVRAVLVKLAYRVERLQLLAEESYETRRCIARETLDIYAPLANRLGLGQLKWSLEDLAFRYLEPQTYKRLAKSLEETRDSREGYVSGFVNELQGALKAEDIEAEVYGRPKHIYSIYNKISRKNIDLNDLYDIRAVRVLVDRVSTCYAVLGVVHGRWTHIPKEFDDYIANRKENGYQSLHTAVIGPQGKVVEVQIRTHEMHALAEQGVAAHWRYKEGGRHDQALDRAVSSLRNLLDHRDNDEELLESFHAELFGDRVFVLTPRGDVLDLPKGSTPLDFAYTVHSEVGHRCRGAKVDGHIVPLTYILKSGEQVEILTAREPNPSRDWYNPNTNYLFSARSRAKVRHWFAQLDRDQHLADGRTLLERESHRLGVAVPDLDVLVRRFHLQTSDELLLAIGRGDVRPGQLASALQGPAAPAQLPTAGMRKAPSRNGQADRDAIRVQGVGNLLTQFAQCCKPAPGDPVVGYITKGEGVAIHRIDCPNILNMPDAQRKRLIEADWGDQPHSYPVDIHIEAYDRQGLLRDITHALSNEKINVLAANTRTNRDDQSVIMDLEVEIVDITQLSRILDKLAQLPNVITSERKH</sequence>